<dbReference type="InterPro" id="IPR050166">
    <property type="entry name" value="ABC_transporter_ATP-bind"/>
</dbReference>
<dbReference type="SMART" id="SM00382">
    <property type="entry name" value="AAA"/>
    <property type="match status" value="1"/>
</dbReference>
<evidence type="ECO:0000256" key="2">
    <source>
        <dbReference type="ARBA" id="ARBA00022448"/>
    </source>
</evidence>
<dbReference type="AlphaFoldDB" id="A0A158DWS6"/>
<keyword evidence="4" id="KW-0997">Cell inner membrane</keyword>
<dbReference type="RefSeq" id="WP_061179795.1">
    <property type="nucleotide sequence ID" value="NZ_FCOE02000051.1"/>
</dbReference>
<dbReference type="PANTHER" id="PTHR42788">
    <property type="entry name" value="TAURINE IMPORT ATP-BINDING PROTEIN-RELATED"/>
    <property type="match status" value="1"/>
</dbReference>
<keyword evidence="2" id="KW-0813">Transport</keyword>
<keyword evidence="3" id="KW-1003">Cell membrane</keyword>
<dbReference type="PANTHER" id="PTHR42788:SF13">
    <property type="entry name" value="ALIPHATIC SULFONATES IMPORT ATP-BINDING PROTEIN SSUB"/>
    <property type="match status" value="1"/>
</dbReference>
<evidence type="ECO:0000313" key="9">
    <source>
        <dbReference type="Proteomes" id="UP000054911"/>
    </source>
</evidence>
<protein>
    <submittedName>
        <fullName evidence="8">ABC transporter</fullName>
    </submittedName>
</protein>
<sequence>MSASIDVRNVAKGYRVSQRDRFAVLDDISFDVAAGEFVSLVGPSGCGKTTLLDLIGGLAQADAGEILIGGRKVEGPGLDRGIVFQQYALFPWKTALGNVAFGLEAKGIAKAERIERARRFLHLVGLGAFADRYPHQLSGGMKQRVAIARALAYEPDVLLMDEPFAALDAQTREGLQDELLRIWKRTGTTIVFITHSIDEAIYLGQRVLVMAASPGRITHELPVHAPKGDAGEDVRATPEFVRLRHEIWQLIRSRSGAGHLQVAQAA</sequence>
<keyword evidence="6" id="KW-0067">ATP-binding</keyword>
<comment type="similarity">
    <text evidence="1">Belongs to the ABC transporter superfamily.</text>
</comment>
<dbReference type="EMBL" id="FCOE02000051">
    <property type="protein sequence ID" value="SAK98993.1"/>
    <property type="molecule type" value="Genomic_DNA"/>
</dbReference>
<dbReference type="OrthoDB" id="9783039at2"/>
<evidence type="ECO:0000313" key="8">
    <source>
        <dbReference type="EMBL" id="SAK98993.1"/>
    </source>
</evidence>
<proteinExistence type="inferred from homology"/>
<organism evidence="8 9">
    <name type="scientific">Caballeronia pedi</name>
    <dbReference type="NCBI Taxonomy" id="1777141"/>
    <lineage>
        <taxon>Bacteria</taxon>
        <taxon>Pseudomonadati</taxon>
        <taxon>Pseudomonadota</taxon>
        <taxon>Betaproteobacteria</taxon>
        <taxon>Burkholderiales</taxon>
        <taxon>Burkholderiaceae</taxon>
        <taxon>Caballeronia</taxon>
    </lineage>
</organism>
<dbReference type="InterPro" id="IPR003439">
    <property type="entry name" value="ABC_transporter-like_ATP-bd"/>
</dbReference>
<dbReference type="Pfam" id="PF00005">
    <property type="entry name" value="ABC_tran"/>
    <property type="match status" value="1"/>
</dbReference>
<accession>A0A158DWS6</accession>
<dbReference type="InterPro" id="IPR003593">
    <property type="entry name" value="AAA+_ATPase"/>
</dbReference>
<dbReference type="PROSITE" id="PS50893">
    <property type="entry name" value="ABC_TRANSPORTER_2"/>
    <property type="match status" value="1"/>
</dbReference>
<dbReference type="Gene3D" id="3.40.50.300">
    <property type="entry name" value="P-loop containing nucleotide triphosphate hydrolases"/>
    <property type="match status" value="1"/>
</dbReference>
<dbReference type="GO" id="GO:0016887">
    <property type="term" value="F:ATP hydrolysis activity"/>
    <property type="evidence" value="ECO:0007669"/>
    <property type="project" value="InterPro"/>
</dbReference>
<evidence type="ECO:0000256" key="4">
    <source>
        <dbReference type="ARBA" id="ARBA00022519"/>
    </source>
</evidence>
<dbReference type="InterPro" id="IPR027417">
    <property type="entry name" value="P-loop_NTPase"/>
</dbReference>
<comment type="caution">
    <text evidence="8">The sequence shown here is derived from an EMBL/GenBank/DDBJ whole genome shotgun (WGS) entry which is preliminary data.</text>
</comment>
<feature type="domain" description="ABC transporter" evidence="7">
    <location>
        <begin position="5"/>
        <end position="237"/>
    </location>
</feature>
<keyword evidence="4" id="KW-0472">Membrane</keyword>
<name>A0A158DWS6_9BURK</name>
<evidence type="ECO:0000256" key="1">
    <source>
        <dbReference type="ARBA" id="ARBA00005417"/>
    </source>
</evidence>
<dbReference type="PROSITE" id="PS00211">
    <property type="entry name" value="ABC_TRANSPORTER_1"/>
    <property type="match status" value="1"/>
</dbReference>
<dbReference type="Proteomes" id="UP000054911">
    <property type="component" value="Unassembled WGS sequence"/>
</dbReference>
<dbReference type="STRING" id="1777141.AWB80_07602"/>
<keyword evidence="5" id="KW-0547">Nucleotide-binding</keyword>
<gene>
    <name evidence="8" type="ORF">AWB80_07602</name>
</gene>
<evidence type="ECO:0000256" key="6">
    <source>
        <dbReference type="ARBA" id="ARBA00022840"/>
    </source>
</evidence>
<dbReference type="InterPro" id="IPR017871">
    <property type="entry name" value="ABC_transporter-like_CS"/>
</dbReference>
<dbReference type="CDD" id="cd03293">
    <property type="entry name" value="ABC_NrtD_SsuB_transporters"/>
    <property type="match status" value="1"/>
</dbReference>
<reference evidence="8" key="1">
    <citation type="submission" date="2016-01" db="EMBL/GenBank/DDBJ databases">
        <authorList>
            <person name="Peeters C."/>
        </authorList>
    </citation>
    <scope>NUCLEOTIDE SEQUENCE [LARGE SCALE GENOMIC DNA]</scope>
    <source>
        <strain evidence="8">LMG 29323</strain>
    </source>
</reference>
<evidence type="ECO:0000259" key="7">
    <source>
        <dbReference type="PROSITE" id="PS50893"/>
    </source>
</evidence>
<dbReference type="SUPFAM" id="SSF52540">
    <property type="entry name" value="P-loop containing nucleoside triphosphate hydrolases"/>
    <property type="match status" value="1"/>
</dbReference>
<evidence type="ECO:0000256" key="5">
    <source>
        <dbReference type="ARBA" id="ARBA00022741"/>
    </source>
</evidence>
<dbReference type="GO" id="GO:0005524">
    <property type="term" value="F:ATP binding"/>
    <property type="evidence" value="ECO:0007669"/>
    <property type="project" value="UniProtKB-KW"/>
</dbReference>
<keyword evidence="9" id="KW-1185">Reference proteome</keyword>
<evidence type="ECO:0000256" key="3">
    <source>
        <dbReference type="ARBA" id="ARBA00022475"/>
    </source>
</evidence>